<dbReference type="GO" id="GO:0051920">
    <property type="term" value="F:peroxiredoxin activity"/>
    <property type="evidence" value="ECO:0007669"/>
    <property type="project" value="InterPro"/>
</dbReference>
<keyword evidence="3" id="KW-1185">Reference proteome</keyword>
<dbReference type="EMBL" id="SACL01000010">
    <property type="protein sequence ID" value="RVT91654.1"/>
    <property type="molecule type" value="Genomic_DNA"/>
</dbReference>
<reference evidence="2 3" key="1">
    <citation type="submission" date="2019-01" db="EMBL/GenBank/DDBJ databases">
        <authorList>
            <person name="Chen W.-M."/>
        </authorList>
    </citation>
    <scope>NUCLEOTIDE SEQUENCE [LARGE SCALE GENOMIC DNA]</scope>
    <source>
        <strain evidence="2 3">CCP-6</strain>
    </source>
</reference>
<dbReference type="SUPFAM" id="SSF69118">
    <property type="entry name" value="AhpD-like"/>
    <property type="match status" value="1"/>
</dbReference>
<dbReference type="InterPro" id="IPR003779">
    <property type="entry name" value="CMD-like"/>
</dbReference>
<dbReference type="Pfam" id="PF02627">
    <property type="entry name" value="CMD"/>
    <property type="match status" value="1"/>
</dbReference>
<organism evidence="2 3">
    <name type="scientific">Rhodovarius crocodyli</name>
    <dbReference type="NCBI Taxonomy" id="1979269"/>
    <lineage>
        <taxon>Bacteria</taxon>
        <taxon>Pseudomonadati</taxon>
        <taxon>Pseudomonadota</taxon>
        <taxon>Alphaproteobacteria</taxon>
        <taxon>Acetobacterales</taxon>
        <taxon>Roseomonadaceae</taxon>
        <taxon>Rhodovarius</taxon>
    </lineage>
</organism>
<evidence type="ECO:0000313" key="2">
    <source>
        <dbReference type="EMBL" id="RVT91654.1"/>
    </source>
</evidence>
<dbReference type="OrthoDB" id="1683318at2"/>
<proteinExistence type="predicted"/>
<name>A0A437M2B6_9PROT</name>
<dbReference type="NCBIfam" id="TIGR00778">
    <property type="entry name" value="ahpD_dom"/>
    <property type="match status" value="1"/>
</dbReference>
<dbReference type="AlphaFoldDB" id="A0A437M2B6"/>
<comment type="caution">
    <text evidence="2">The sequence shown here is derived from an EMBL/GenBank/DDBJ whole genome shotgun (WGS) entry which is preliminary data.</text>
</comment>
<sequence length="115" mass="12128">MSGSISPAMRHLREQAPESHAQFVALGQSVFAPGALSTHVKELIAVAAAHVTRCQPCIEIHTRKAREAGATEAELAEAAFVAVYLSAGGAIAQYRAIQGVLASEETPRQQEHTAP</sequence>
<dbReference type="InterPro" id="IPR004675">
    <property type="entry name" value="AhpD_core"/>
</dbReference>
<dbReference type="RefSeq" id="WP_127789758.1">
    <property type="nucleotide sequence ID" value="NZ_SACL01000010.1"/>
</dbReference>
<evidence type="ECO:0000259" key="1">
    <source>
        <dbReference type="Pfam" id="PF02627"/>
    </source>
</evidence>
<dbReference type="PANTHER" id="PTHR33930:SF2">
    <property type="entry name" value="BLR3452 PROTEIN"/>
    <property type="match status" value="1"/>
</dbReference>
<feature type="domain" description="Carboxymuconolactone decarboxylase-like" evidence="1">
    <location>
        <begin position="17"/>
        <end position="93"/>
    </location>
</feature>
<gene>
    <name evidence="2" type="ORF">EOD42_22080</name>
</gene>
<dbReference type="Proteomes" id="UP000282957">
    <property type="component" value="Unassembled WGS sequence"/>
</dbReference>
<dbReference type="PANTHER" id="PTHR33930">
    <property type="entry name" value="ALKYL HYDROPEROXIDE REDUCTASE AHPD"/>
    <property type="match status" value="1"/>
</dbReference>
<accession>A0A437M2B6</accession>
<protein>
    <submittedName>
        <fullName evidence="2">Carboxymuconolactone decarboxylase family protein</fullName>
    </submittedName>
</protein>
<dbReference type="Gene3D" id="1.20.1290.10">
    <property type="entry name" value="AhpD-like"/>
    <property type="match status" value="1"/>
</dbReference>
<dbReference type="InterPro" id="IPR029032">
    <property type="entry name" value="AhpD-like"/>
</dbReference>
<evidence type="ECO:0000313" key="3">
    <source>
        <dbReference type="Proteomes" id="UP000282957"/>
    </source>
</evidence>